<dbReference type="PANTHER" id="PTHR30435:SF18">
    <property type="entry name" value="FLAGELLAR BASAL-BODY ROD PROTEIN FLGF"/>
    <property type="match status" value="1"/>
</dbReference>
<dbReference type="InterPro" id="IPR010930">
    <property type="entry name" value="Flg_bb/hook_C_dom"/>
</dbReference>
<dbReference type="RefSeq" id="WP_065211053.1">
    <property type="nucleotide sequence ID" value="NZ_CP016179.1"/>
</dbReference>
<dbReference type="NCBIfam" id="TIGR03506">
    <property type="entry name" value="FlgEFG_subfam"/>
    <property type="match status" value="1"/>
</dbReference>
<evidence type="ECO:0000256" key="3">
    <source>
        <dbReference type="ARBA" id="ARBA00023143"/>
    </source>
</evidence>
<comment type="subunit">
    <text evidence="4 6">The basal body constitutes a major portion of the flagellar organelle and consists of five rings (E,L,P,S, and M) mounted on a central rod. The rod consists of about 26 subunits of FlgG in the distal portion, and FlgB, FlgC and FlgF are thought to build up the proximal portion of the rod with about 6 subunits each.</text>
</comment>
<evidence type="ECO:0000256" key="6">
    <source>
        <dbReference type="RuleBase" id="RU362116"/>
    </source>
</evidence>
<name>A0AAN0XZ05_9VIBR</name>
<comment type="similarity">
    <text evidence="2 6">Belongs to the flagella basal body rod proteins family.</text>
</comment>
<accession>A0AAN0XZ05</accession>
<evidence type="ECO:0000256" key="2">
    <source>
        <dbReference type="ARBA" id="ARBA00009677"/>
    </source>
</evidence>
<dbReference type="InterPro" id="IPR020013">
    <property type="entry name" value="Flagellar_FlgE/F/G"/>
</dbReference>
<dbReference type="EMBL" id="CP016179">
    <property type="protein sequence ID" value="ANO35291.1"/>
    <property type="molecule type" value="Genomic_DNA"/>
</dbReference>
<comment type="subcellular location">
    <subcellularLocation>
        <location evidence="1 6">Bacterial flagellum basal body</location>
    </subcellularLocation>
</comment>
<evidence type="ECO:0000256" key="4">
    <source>
        <dbReference type="ARBA" id="ARBA00038560"/>
    </source>
</evidence>
<dbReference type="SUPFAM" id="SSF117143">
    <property type="entry name" value="Flagellar hook protein flgE"/>
    <property type="match status" value="1"/>
</dbReference>
<feature type="domain" description="Flagellar basal-body/hook protein C-terminal" evidence="8">
    <location>
        <begin position="196"/>
        <end position="238"/>
    </location>
</feature>
<dbReference type="KEGG" id="vbr:A6E01_18935"/>
<dbReference type="Proteomes" id="UP000092018">
    <property type="component" value="Plasmid unnamed1"/>
</dbReference>
<dbReference type="GO" id="GO:0030694">
    <property type="term" value="C:bacterial-type flagellum basal body, rod"/>
    <property type="evidence" value="ECO:0007669"/>
    <property type="project" value="UniProtKB-UniRule"/>
</dbReference>
<evidence type="ECO:0000313" key="10">
    <source>
        <dbReference type="Proteomes" id="UP000092018"/>
    </source>
</evidence>
<feature type="domain" description="Flagellar basal body rod protein N-terminal" evidence="7">
    <location>
        <begin position="6"/>
        <end position="35"/>
    </location>
</feature>
<dbReference type="Pfam" id="PF06429">
    <property type="entry name" value="Flg_bbr_C"/>
    <property type="match status" value="1"/>
</dbReference>
<keyword evidence="3 6" id="KW-0975">Bacterial flagellum</keyword>
<evidence type="ECO:0000256" key="5">
    <source>
        <dbReference type="ARBA" id="ARBA00040228"/>
    </source>
</evidence>
<protein>
    <recommendedName>
        <fullName evidence="5 6">Flagellar basal-body rod protein FlgF</fullName>
    </recommendedName>
</protein>
<geneLocation type="plasmid" evidence="9 10">
    <name>unnamed1</name>
</geneLocation>
<evidence type="ECO:0000313" key="9">
    <source>
        <dbReference type="EMBL" id="ANO35291.1"/>
    </source>
</evidence>
<dbReference type="NCBIfam" id="NF009280">
    <property type="entry name" value="PRK12640.1"/>
    <property type="match status" value="1"/>
</dbReference>
<proteinExistence type="inferred from homology"/>
<dbReference type="InterPro" id="IPR037925">
    <property type="entry name" value="FlgE/F/G-like"/>
</dbReference>
<reference evidence="9 10" key="1">
    <citation type="submission" date="2016-06" db="EMBL/GenBank/DDBJ databases">
        <title>Adaptive Radiation by Waves of Gene Transfer Leads to Fine-Scale Resource Partitioning in Marine Microbes.</title>
        <authorList>
            <person name="Hehemann J.-H."/>
            <person name="Arevalo P."/>
            <person name="Datta M.S."/>
            <person name="Yu X."/>
            <person name="Corzett C."/>
            <person name="Henschel A."/>
            <person name="Preheim S.P."/>
            <person name="Timberlake S."/>
            <person name="Alm E.J."/>
            <person name="Polz M.F."/>
        </authorList>
    </citation>
    <scope>NUCLEOTIDE SEQUENCE [LARGE SCALE GENOMIC DNA]</scope>
    <source>
        <strain evidence="9 10">FF50</strain>
        <plasmid evidence="9 10">unnamed1</plasmid>
    </source>
</reference>
<sequence length="244" mass="25958">MDPIFYNVVSGAERTMYAQHARANNIANASTVGFRALMEFTTPQTIEGDGFEGSATTRTNLAMNSFAVGAMMKTDNPLNVALDNQGFIAVQGLEGEPEELYTRAGDMVLNDEGEVTIGGRSVLTEDGPLVLPLYQSIQVSNDGVVSVVAPGDADGQEVAALKLVNPTNSEVTLDRSGLFRSLTGEPLDAADDVTMRSGFLEGSNVSVIEELTGMLKLSRQFEVNVKMMVAAQDIGRAGNEVMQA</sequence>
<dbReference type="GO" id="GO:0071978">
    <property type="term" value="P:bacterial-type flagellum-dependent swarming motility"/>
    <property type="evidence" value="ECO:0007669"/>
    <property type="project" value="TreeGrafter"/>
</dbReference>
<keyword evidence="9" id="KW-0614">Plasmid</keyword>
<gene>
    <name evidence="9" type="ORF">A6E01_18935</name>
</gene>
<evidence type="ECO:0000259" key="7">
    <source>
        <dbReference type="Pfam" id="PF00460"/>
    </source>
</evidence>
<evidence type="ECO:0000259" key="8">
    <source>
        <dbReference type="Pfam" id="PF06429"/>
    </source>
</evidence>
<evidence type="ECO:0000256" key="1">
    <source>
        <dbReference type="ARBA" id="ARBA00004117"/>
    </source>
</evidence>
<dbReference type="AlphaFoldDB" id="A0AAN0XZ05"/>
<dbReference type="Pfam" id="PF00460">
    <property type="entry name" value="Flg_bb_rod"/>
    <property type="match status" value="1"/>
</dbReference>
<dbReference type="PANTHER" id="PTHR30435">
    <property type="entry name" value="FLAGELLAR PROTEIN"/>
    <property type="match status" value="1"/>
</dbReference>
<dbReference type="InterPro" id="IPR001444">
    <property type="entry name" value="Flag_bb_rod_N"/>
</dbReference>
<organism evidence="9 10">
    <name type="scientific">Vibrio breoganii</name>
    <dbReference type="NCBI Taxonomy" id="553239"/>
    <lineage>
        <taxon>Bacteria</taxon>
        <taxon>Pseudomonadati</taxon>
        <taxon>Pseudomonadota</taxon>
        <taxon>Gammaproteobacteria</taxon>
        <taxon>Vibrionales</taxon>
        <taxon>Vibrionaceae</taxon>
        <taxon>Vibrio</taxon>
    </lineage>
</organism>